<dbReference type="InterPro" id="IPR001173">
    <property type="entry name" value="Glyco_trans_2-like"/>
</dbReference>
<dbReference type="InterPro" id="IPR050834">
    <property type="entry name" value="Glycosyltransf_2"/>
</dbReference>
<feature type="domain" description="Glycosyltransferase 2-like" evidence="1">
    <location>
        <begin position="12"/>
        <end position="120"/>
    </location>
</feature>
<feature type="non-terminal residue" evidence="2">
    <location>
        <position position="129"/>
    </location>
</feature>
<dbReference type="EMBL" id="JAGSOH010000191">
    <property type="protein sequence ID" value="MBR7831168.1"/>
    <property type="molecule type" value="Genomic_DNA"/>
</dbReference>
<dbReference type="Gene3D" id="3.90.550.10">
    <property type="entry name" value="Spore Coat Polysaccharide Biosynthesis Protein SpsA, Chain A"/>
    <property type="match status" value="1"/>
</dbReference>
<proteinExistence type="predicted"/>
<accession>A0A941EIS0</accession>
<dbReference type="PANTHER" id="PTHR43685:SF2">
    <property type="entry name" value="GLYCOSYLTRANSFERASE 2-LIKE DOMAIN-CONTAINING PROTEIN"/>
    <property type="match status" value="1"/>
</dbReference>
<dbReference type="RefSeq" id="WP_212522282.1">
    <property type="nucleotide sequence ID" value="NZ_JAGSOH010000191.1"/>
</dbReference>
<dbReference type="Proteomes" id="UP000676325">
    <property type="component" value="Unassembled WGS sequence"/>
</dbReference>
<dbReference type="SUPFAM" id="SSF53448">
    <property type="entry name" value="Nucleotide-diphospho-sugar transferases"/>
    <property type="match status" value="1"/>
</dbReference>
<comment type="caution">
    <text evidence="2">The sequence shown here is derived from an EMBL/GenBank/DDBJ whole genome shotgun (WGS) entry which is preliminary data.</text>
</comment>
<dbReference type="CDD" id="cd00761">
    <property type="entry name" value="Glyco_tranf_GTA_type"/>
    <property type="match status" value="1"/>
</dbReference>
<gene>
    <name evidence="2" type="ORF">KDK95_32985</name>
</gene>
<evidence type="ECO:0000313" key="3">
    <source>
        <dbReference type="Proteomes" id="UP000676325"/>
    </source>
</evidence>
<organism evidence="2 3">
    <name type="scientific">Actinospica acidithermotolerans</name>
    <dbReference type="NCBI Taxonomy" id="2828514"/>
    <lineage>
        <taxon>Bacteria</taxon>
        <taxon>Bacillati</taxon>
        <taxon>Actinomycetota</taxon>
        <taxon>Actinomycetes</taxon>
        <taxon>Catenulisporales</taxon>
        <taxon>Actinospicaceae</taxon>
        <taxon>Actinospica</taxon>
    </lineage>
</organism>
<dbReference type="PANTHER" id="PTHR43685">
    <property type="entry name" value="GLYCOSYLTRANSFERASE"/>
    <property type="match status" value="1"/>
</dbReference>
<reference evidence="2" key="1">
    <citation type="submission" date="2021-04" db="EMBL/GenBank/DDBJ databases">
        <title>Genome based classification of Actinospica acidithermotolerans sp. nov., an actinobacterium isolated from an Indonesian hot spring.</title>
        <authorList>
            <person name="Kusuma A.B."/>
            <person name="Putra K.E."/>
            <person name="Nafisah S."/>
            <person name="Loh J."/>
            <person name="Nouioui I."/>
            <person name="Goodfellow M."/>
        </authorList>
    </citation>
    <scope>NUCLEOTIDE SEQUENCE</scope>
    <source>
        <strain evidence="2">MGRD01-02</strain>
    </source>
</reference>
<keyword evidence="3" id="KW-1185">Reference proteome</keyword>
<dbReference type="Pfam" id="PF00535">
    <property type="entry name" value="Glycos_transf_2"/>
    <property type="match status" value="1"/>
</dbReference>
<sequence length="129" mass="13609">MPPSTPARPSLTVIVCAYTVDRWQDLSAAIGSLHAQTRTPDEIILVVDHCPELAERAARELAGARIVPSRGKPGLSAARNTGIAEAHGEILAFLDDDAAADPGWAEHLLAGYADPAVLGVGGLIRPRWD</sequence>
<name>A0A941EIS0_9ACTN</name>
<evidence type="ECO:0000259" key="1">
    <source>
        <dbReference type="Pfam" id="PF00535"/>
    </source>
</evidence>
<dbReference type="AlphaFoldDB" id="A0A941EIS0"/>
<dbReference type="InterPro" id="IPR029044">
    <property type="entry name" value="Nucleotide-diphossugar_trans"/>
</dbReference>
<protein>
    <submittedName>
        <fullName evidence="2">Glycosyltransferase family 2 protein</fullName>
    </submittedName>
</protein>
<evidence type="ECO:0000313" key="2">
    <source>
        <dbReference type="EMBL" id="MBR7831168.1"/>
    </source>
</evidence>